<evidence type="ECO:0000313" key="2">
    <source>
        <dbReference type="EMBL" id="THH29835.1"/>
    </source>
</evidence>
<accession>A0A4S4MV75</accession>
<gene>
    <name evidence="2" type="ORF">EUX98_g4345</name>
</gene>
<dbReference type="AlphaFoldDB" id="A0A4S4MV75"/>
<sequence>MIPPTLIAGILTYAWPFAKTVADFVIIAILYGIAAGVFVSLFNQPFMEMGSKHNVGTKVGMGMSIIAIGAISGPPISGAINTSSGGYKAVGYYAGTLGDHLLVCINGGE</sequence>
<name>A0A4S4MV75_9APHY</name>
<dbReference type="SUPFAM" id="SSF103473">
    <property type="entry name" value="MFS general substrate transporter"/>
    <property type="match status" value="1"/>
</dbReference>
<keyword evidence="1" id="KW-1133">Transmembrane helix</keyword>
<evidence type="ECO:0000256" key="1">
    <source>
        <dbReference type="SAM" id="Phobius"/>
    </source>
</evidence>
<dbReference type="Gene3D" id="1.20.1250.20">
    <property type="entry name" value="MFS general substrate transporter like domains"/>
    <property type="match status" value="1"/>
</dbReference>
<dbReference type="EMBL" id="SGPM01000105">
    <property type="protein sequence ID" value="THH29835.1"/>
    <property type="molecule type" value="Genomic_DNA"/>
</dbReference>
<protein>
    <recommendedName>
        <fullName evidence="4">Major facilitator superfamily (MFS) profile domain-containing protein</fullName>
    </recommendedName>
</protein>
<proteinExistence type="predicted"/>
<comment type="caution">
    <text evidence="2">The sequence shown here is derived from an EMBL/GenBank/DDBJ whole genome shotgun (WGS) entry which is preliminary data.</text>
</comment>
<dbReference type="Proteomes" id="UP000308730">
    <property type="component" value="Unassembled WGS sequence"/>
</dbReference>
<dbReference type="InterPro" id="IPR036259">
    <property type="entry name" value="MFS_trans_sf"/>
</dbReference>
<keyword evidence="3" id="KW-1185">Reference proteome</keyword>
<feature type="transmembrane region" description="Helical" evidence="1">
    <location>
        <begin position="20"/>
        <end position="42"/>
    </location>
</feature>
<evidence type="ECO:0008006" key="4">
    <source>
        <dbReference type="Google" id="ProtNLM"/>
    </source>
</evidence>
<keyword evidence="1" id="KW-0812">Transmembrane</keyword>
<reference evidence="2 3" key="1">
    <citation type="submission" date="2019-02" db="EMBL/GenBank/DDBJ databases">
        <title>Genome sequencing of the rare red list fungi Antrodiella citrinella (Flaviporus citrinellus).</title>
        <authorList>
            <person name="Buettner E."/>
            <person name="Kellner H."/>
        </authorList>
    </citation>
    <scope>NUCLEOTIDE SEQUENCE [LARGE SCALE GENOMIC DNA]</scope>
    <source>
        <strain evidence="2 3">DSM 108506</strain>
    </source>
</reference>
<evidence type="ECO:0000313" key="3">
    <source>
        <dbReference type="Proteomes" id="UP000308730"/>
    </source>
</evidence>
<dbReference type="OrthoDB" id="6509908at2759"/>
<organism evidence="2 3">
    <name type="scientific">Antrodiella citrinella</name>
    <dbReference type="NCBI Taxonomy" id="2447956"/>
    <lineage>
        <taxon>Eukaryota</taxon>
        <taxon>Fungi</taxon>
        <taxon>Dikarya</taxon>
        <taxon>Basidiomycota</taxon>
        <taxon>Agaricomycotina</taxon>
        <taxon>Agaricomycetes</taxon>
        <taxon>Polyporales</taxon>
        <taxon>Steccherinaceae</taxon>
        <taxon>Antrodiella</taxon>
    </lineage>
</organism>
<keyword evidence="1" id="KW-0472">Membrane</keyword>